<comment type="caution">
    <text evidence="8">The sequence shown here is derived from an EMBL/GenBank/DDBJ whole genome shotgun (WGS) entry which is preliminary data.</text>
</comment>
<dbReference type="Proteomes" id="UP000239800">
    <property type="component" value="Unassembled WGS sequence"/>
</dbReference>
<feature type="domain" description="Diphosphomevalonate decarboxylase-like N-terminal" evidence="7">
    <location>
        <begin position="24"/>
        <end position="181"/>
    </location>
</feature>
<dbReference type="OrthoDB" id="5498344at2"/>
<keyword evidence="3" id="KW-0067">ATP-binding</keyword>
<evidence type="ECO:0000256" key="4">
    <source>
        <dbReference type="ARBA" id="ARBA00023098"/>
    </source>
</evidence>
<dbReference type="Gene3D" id="3.30.230.10">
    <property type="match status" value="1"/>
</dbReference>
<dbReference type="GO" id="GO:0008299">
    <property type="term" value="P:isoprenoid biosynthetic process"/>
    <property type="evidence" value="ECO:0007669"/>
    <property type="project" value="InterPro"/>
</dbReference>
<keyword evidence="5" id="KW-0456">Lyase</keyword>
<evidence type="ECO:0000256" key="2">
    <source>
        <dbReference type="ARBA" id="ARBA00022741"/>
    </source>
</evidence>
<dbReference type="RefSeq" id="WP_104811424.1">
    <property type="nucleotide sequence ID" value="NZ_MQUB01000001.1"/>
</dbReference>
<evidence type="ECO:0000313" key="8">
    <source>
        <dbReference type="EMBL" id="PQB03500.1"/>
    </source>
</evidence>
<gene>
    <name evidence="8" type="ORF">BST85_00265</name>
</gene>
<keyword evidence="2" id="KW-0547">Nucleotide-binding</keyword>
<feature type="domain" description="Mvd1 C-terminal" evidence="6">
    <location>
        <begin position="210"/>
        <end position="340"/>
    </location>
</feature>
<dbReference type="Pfam" id="PF18376">
    <property type="entry name" value="MDD_C"/>
    <property type="match status" value="1"/>
</dbReference>
<dbReference type="GO" id="GO:0005524">
    <property type="term" value="F:ATP binding"/>
    <property type="evidence" value="ECO:0007669"/>
    <property type="project" value="UniProtKB-KW"/>
</dbReference>
<evidence type="ECO:0000313" key="9">
    <source>
        <dbReference type="Proteomes" id="UP000239800"/>
    </source>
</evidence>
<dbReference type="SUPFAM" id="SSF54211">
    <property type="entry name" value="Ribosomal protein S5 domain 2-like"/>
    <property type="match status" value="1"/>
</dbReference>
<dbReference type="PANTHER" id="PTHR10977:SF3">
    <property type="entry name" value="DIPHOSPHOMEVALONATE DECARBOXYLASE"/>
    <property type="match status" value="1"/>
</dbReference>
<evidence type="ECO:0000256" key="3">
    <source>
        <dbReference type="ARBA" id="ARBA00022840"/>
    </source>
</evidence>
<dbReference type="SUPFAM" id="SSF55060">
    <property type="entry name" value="GHMP Kinase, C-terminal domain"/>
    <property type="match status" value="1"/>
</dbReference>
<dbReference type="GO" id="GO:0016831">
    <property type="term" value="F:carboxy-lyase activity"/>
    <property type="evidence" value="ECO:0007669"/>
    <property type="project" value="InterPro"/>
</dbReference>
<protein>
    <submittedName>
        <fullName evidence="8">Diphosphomevalonate decarboxylase</fullName>
    </submittedName>
</protein>
<organism evidence="8 9">
    <name type="scientific">Aureitalea marina</name>
    <dbReference type="NCBI Taxonomy" id="930804"/>
    <lineage>
        <taxon>Bacteria</taxon>
        <taxon>Pseudomonadati</taxon>
        <taxon>Bacteroidota</taxon>
        <taxon>Flavobacteriia</taxon>
        <taxon>Flavobacteriales</taxon>
        <taxon>Flavobacteriaceae</taxon>
        <taxon>Aureitalea</taxon>
    </lineage>
</organism>
<evidence type="ECO:0000256" key="1">
    <source>
        <dbReference type="ARBA" id="ARBA00022516"/>
    </source>
</evidence>
<dbReference type="InterPro" id="IPR005935">
    <property type="entry name" value="Mev_decarb"/>
</dbReference>
<accession>A0A2S7KLP3</accession>
<sequence length="359" mass="39854">MDTNQFVPSHTFPSNGSGQVCWEAPSNIALVKYWGKREPQIPLNPSVSFTLDTCRTKTSLSYSPRNNASAWFEVYLDGERKPGFEPKITKFFERISAYCPFLWDYHWRIETSNSFPHSSGIASSASGMAALAMALVEVEQQLSGVKFDEIQMKTKASFLARLGSGSACRSIDGGLVVWGVHDEVDGSNDLFGVRLNDSFAPIFKTYHDTIMLVHQGQKVVSSTVGHGLMHGHPYAEQRFERARANLSSLLAVLRSGDLDEFIRIVEAEALDLHAMMLTSDPNFILMKPGTLQILEAVREYRKSSGNHLCFTLDAGANAHLLYPDNEAIEVLEFIKNKLAHYCENGAYICDQVGSGVKKC</sequence>
<proteinExistence type="predicted"/>
<dbReference type="PANTHER" id="PTHR10977">
    <property type="entry name" value="DIPHOSPHOMEVALONATE DECARBOXYLASE"/>
    <property type="match status" value="1"/>
</dbReference>
<dbReference type="AlphaFoldDB" id="A0A2S7KLP3"/>
<keyword evidence="9" id="KW-1185">Reference proteome</keyword>
<keyword evidence="4" id="KW-0443">Lipid metabolism</keyword>
<evidence type="ECO:0000256" key="5">
    <source>
        <dbReference type="ARBA" id="ARBA00023239"/>
    </source>
</evidence>
<evidence type="ECO:0000259" key="7">
    <source>
        <dbReference type="Pfam" id="PF22700"/>
    </source>
</evidence>
<evidence type="ECO:0000259" key="6">
    <source>
        <dbReference type="Pfam" id="PF18376"/>
    </source>
</evidence>
<keyword evidence="1" id="KW-0444">Lipid biosynthesis</keyword>
<dbReference type="InterPro" id="IPR014721">
    <property type="entry name" value="Ribsml_uS5_D2-typ_fold_subgr"/>
</dbReference>
<dbReference type="InterPro" id="IPR020568">
    <property type="entry name" value="Ribosomal_Su5_D2-typ_SF"/>
</dbReference>
<dbReference type="EMBL" id="MQUB01000001">
    <property type="protein sequence ID" value="PQB03500.1"/>
    <property type="molecule type" value="Genomic_DNA"/>
</dbReference>
<dbReference type="PIRSF" id="PIRSF015950">
    <property type="entry name" value="Mev_P_decrbx"/>
    <property type="match status" value="1"/>
</dbReference>
<reference evidence="8 9" key="1">
    <citation type="submission" date="2016-11" db="EMBL/GenBank/DDBJ databases">
        <title>Trade-off between light-utilization and light-protection in marine flavobacteria.</title>
        <authorList>
            <person name="Kumagai Y."/>
        </authorList>
    </citation>
    <scope>NUCLEOTIDE SEQUENCE [LARGE SCALE GENOMIC DNA]</scope>
    <source>
        <strain evidence="8 9">NBRC 107741</strain>
    </source>
</reference>
<dbReference type="InterPro" id="IPR036554">
    <property type="entry name" value="GHMP_kinase_C_sf"/>
</dbReference>
<dbReference type="Gene3D" id="3.30.70.890">
    <property type="entry name" value="GHMP kinase, C-terminal domain"/>
    <property type="match status" value="1"/>
</dbReference>
<dbReference type="Pfam" id="PF22700">
    <property type="entry name" value="MVD-like_N"/>
    <property type="match status" value="1"/>
</dbReference>
<name>A0A2S7KLP3_9FLAO</name>
<dbReference type="InterPro" id="IPR041431">
    <property type="entry name" value="Mvd1_C"/>
</dbReference>
<dbReference type="InterPro" id="IPR053859">
    <property type="entry name" value="MVD-like_N"/>
</dbReference>